<dbReference type="EMBL" id="CDOL01000212">
    <property type="protein sequence ID" value="CEN52751.1"/>
    <property type="molecule type" value="Genomic_DNA"/>
</dbReference>
<dbReference type="InterPro" id="IPR018899">
    <property type="entry name" value="Conjug_transposon_Tra0"/>
</dbReference>
<dbReference type="AlphaFoldDB" id="A0A0B7ILJ3"/>
<evidence type="ECO:0008006" key="3">
    <source>
        <dbReference type="Google" id="ProtNLM"/>
    </source>
</evidence>
<dbReference type="RefSeq" id="WP_042007410.1">
    <property type="nucleotide sequence ID" value="NZ_CDOL01000212.1"/>
</dbReference>
<evidence type="ECO:0000313" key="1">
    <source>
        <dbReference type="EMBL" id="CEN52751.1"/>
    </source>
</evidence>
<name>A0A0B7ILJ3_9FLAO</name>
<gene>
    <name evidence="1" type="ORF">CCAND93_290014</name>
</gene>
<proteinExistence type="predicted"/>
<dbReference type="Pfam" id="PF10626">
    <property type="entry name" value="TraO"/>
    <property type="match status" value="1"/>
</dbReference>
<accession>A0A0B7ILJ3</accession>
<protein>
    <recommendedName>
        <fullName evidence="3">Conjugative transposon protein TraO</fullName>
    </recommendedName>
</protein>
<reference evidence="1 2" key="1">
    <citation type="submission" date="2015-01" db="EMBL/GenBank/DDBJ databases">
        <authorList>
            <person name="Xiang T."/>
            <person name="Song Y."/>
            <person name="Huang L."/>
            <person name="Wang B."/>
            <person name="Wu P."/>
        </authorList>
    </citation>
    <scope>NUCLEOTIDE SEQUENCE [LARGE SCALE GENOMIC DNA]</scope>
    <source>
        <strain evidence="1 2">CcD93</strain>
    </source>
</reference>
<dbReference type="OrthoDB" id="1163933at2"/>
<sequence length="180" mass="20674">MKPKYYSILIAFICGIYITNAQKKVYSFDISTGIAEDGIASSIGINWHFNKKDVMQMTFLWNIAEDYIGKYKIPYGEYTIQTGYQRKIISSKYNTINMYLGGGALFGLEYINHGKKNLHNGAEIRQQTQLIYGVYLSAVLECYLGSDLYLNAICSEYLHINSELGYFFNYLGIGIRYYIL</sequence>
<organism evidence="1 2">
    <name type="scientific">Capnocytophaga canis</name>
    <dbReference type="NCBI Taxonomy" id="1848903"/>
    <lineage>
        <taxon>Bacteria</taxon>
        <taxon>Pseudomonadati</taxon>
        <taxon>Bacteroidota</taxon>
        <taxon>Flavobacteriia</taxon>
        <taxon>Flavobacteriales</taxon>
        <taxon>Flavobacteriaceae</taxon>
        <taxon>Capnocytophaga</taxon>
    </lineage>
</organism>
<evidence type="ECO:0000313" key="2">
    <source>
        <dbReference type="Proteomes" id="UP000038200"/>
    </source>
</evidence>
<dbReference type="Proteomes" id="UP000038200">
    <property type="component" value="Unassembled WGS sequence"/>
</dbReference>